<keyword evidence="2" id="KW-1185">Reference proteome</keyword>
<comment type="caution">
    <text evidence="1">The sequence shown here is derived from an EMBL/GenBank/DDBJ whole genome shotgun (WGS) entry which is preliminary data.</text>
</comment>
<name>A0ABU5SBC6_9BACT</name>
<dbReference type="Proteomes" id="UP001303899">
    <property type="component" value="Unassembled WGS sequence"/>
</dbReference>
<organism evidence="1 2">
    <name type="scientific">Arcicella gelida</name>
    <dbReference type="NCBI Taxonomy" id="2984195"/>
    <lineage>
        <taxon>Bacteria</taxon>
        <taxon>Pseudomonadati</taxon>
        <taxon>Bacteroidota</taxon>
        <taxon>Cytophagia</taxon>
        <taxon>Cytophagales</taxon>
        <taxon>Flectobacillaceae</taxon>
        <taxon>Arcicella</taxon>
    </lineage>
</organism>
<accession>A0ABU5SBC6</accession>
<evidence type="ECO:0000313" key="2">
    <source>
        <dbReference type="Proteomes" id="UP001303899"/>
    </source>
</evidence>
<sequence>MDNFKKTKKKDKKPLFLLFGLFVFFTIFIIVLIIPSSQTNAIEELKICSNKKEVEAIWYKYKTDLYQDEEFILETRTKLVSFNLSDEEINECRSWLPPAPESINVIIVPDLSRRIIDDINNPNQIENDISILRTIWKSFVDFSKLKQDSKDKLIVEVTDIDQAKGQFGIVADKLQYDLSNHKGQSNRLFFSPEKDKQFEGNIQEMYKLAKDKPLGADYRFYLRRYLASHLKKSTLFDNFKNKVIIITDGYLEPETNPADTKIYGYQEILYPSVLAGNTLEIITSNGLNIPKVNIDLANTEVLVCEVNERKEGKGYDFEILKTYWDDWFKRMNVKKITFIQREQSNLLTAKRVKDFIIE</sequence>
<dbReference type="EMBL" id="JAYGIL010000041">
    <property type="protein sequence ID" value="MEA5405686.1"/>
    <property type="molecule type" value="Genomic_DNA"/>
</dbReference>
<gene>
    <name evidence="1" type="ORF">VB776_22295</name>
</gene>
<evidence type="ECO:0008006" key="3">
    <source>
        <dbReference type="Google" id="ProtNLM"/>
    </source>
</evidence>
<protein>
    <recommendedName>
        <fullName evidence="3">VWA domain-containing protein</fullName>
    </recommendedName>
</protein>
<reference evidence="1 2" key="1">
    <citation type="submission" date="2023-12" db="EMBL/GenBank/DDBJ databases">
        <title>Novel species of the genus Arcicella isolated from rivers.</title>
        <authorList>
            <person name="Lu H."/>
        </authorList>
    </citation>
    <scope>NUCLEOTIDE SEQUENCE [LARGE SCALE GENOMIC DNA]</scope>
    <source>
        <strain evidence="1 2">DC2W</strain>
    </source>
</reference>
<proteinExistence type="predicted"/>
<evidence type="ECO:0000313" key="1">
    <source>
        <dbReference type="EMBL" id="MEA5405686.1"/>
    </source>
</evidence>
<dbReference type="RefSeq" id="WP_323699088.1">
    <property type="nucleotide sequence ID" value="NZ_JAYGIL010000041.1"/>
</dbReference>